<dbReference type="InterPro" id="IPR000620">
    <property type="entry name" value="EamA_dom"/>
</dbReference>
<evidence type="ECO:0000256" key="7">
    <source>
        <dbReference type="SAM" id="Phobius"/>
    </source>
</evidence>
<feature type="transmembrane region" description="Helical" evidence="7">
    <location>
        <begin position="79"/>
        <end position="99"/>
    </location>
</feature>
<keyword evidence="3" id="KW-1003">Cell membrane</keyword>
<dbReference type="EMBL" id="BORP01000002">
    <property type="protein sequence ID" value="GIO27038.1"/>
    <property type="molecule type" value="Genomic_DNA"/>
</dbReference>
<feature type="transmembrane region" description="Helical" evidence="7">
    <location>
        <begin position="283"/>
        <end position="301"/>
    </location>
</feature>
<comment type="similarity">
    <text evidence="2">Belongs to the EamA transporter family.</text>
</comment>
<accession>A0A919X8Z6</accession>
<keyword evidence="4 7" id="KW-0812">Transmembrane</keyword>
<evidence type="ECO:0000256" key="3">
    <source>
        <dbReference type="ARBA" id="ARBA00022475"/>
    </source>
</evidence>
<keyword evidence="10" id="KW-1185">Reference proteome</keyword>
<feature type="domain" description="EamA" evidence="8">
    <location>
        <begin position="167"/>
        <end position="300"/>
    </location>
</feature>
<feature type="transmembrane region" description="Helical" evidence="7">
    <location>
        <begin position="43"/>
        <end position="67"/>
    </location>
</feature>
<evidence type="ECO:0000256" key="1">
    <source>
        <dbReference type="ARBA" id="ARBA00004651"/>
    </source>
</evidence>
<dbReference type="GO" id="GO:0005886">
    <property type="term" value="C:plasma membrane"/>
    <property type="evidence" value="ECO:0007669"/>
    <property type="project" value="UniProtKB-SubCell"/>
</dbReference>
<keyword evidence="6 7" id="KW-0472">Membrane</keyword>
<evidence type="ECO:0000256" key="6">
    <source>
        <dbReference type="ARBA" id="ARBA00023136"/>
    </source>
</evidence>
<evidence type="ECO:0000256" key="5">
    <source>
        <dbReference type="ARBA" id="ARBA00022989"/>
    </source>
</evidence>
<dbReference type="InterPro" id="IPR050638">
    <property type="entry name" value="AA-Vitamin_Transporters"/>
</dbReference>
<organism evidence="9 10">
    <name type="scientific">Ornithinibacillus bavariensis</name>
    <dbReference type="NCBI Taxonomy" id="545502"/>
    <lineage>
        <taxon>Bacteria</taxon>
        <taxon>Bacillati</taxon>
        <taxon>Bacillota</taxon>
        <taxon>Bacilli</taxon>
        <taxon>Bacillales</taxon>
        <taxon>Bacillaceae</taxon>
        <taxon>Ornithinibacillus</taxon>
    </lineage>
</organism>
<feature type="transmembrane region" description="Helical" evidence="7">
    <location>
        <begin position="111"/>
        <end position="129"/>
    </location>
</feature>
<keyword evidence="5 7" id="KW-1133">Transmembrane helix</keyword>
<evidence type="ECO:0000256" key="2">
    <source>
        <dbReference type="ARBA" id="ARBA00007362"/>
    </source>
</evidence>
<evidence type="ECO:0000256" key="4">
    <source>
        <dbReference type="ARBA" id="ARBA00022692"/>
    </source>
</evidence>
<dbReference type="Proteomes" id="UP000676917">
    <property type="component" value="Unassembled WGS sequence"/>
</dbReference>
<dbReference type="PANTHER" id="PTHR32322">
    <property type="entry name" value="INNER MEMBRANE TRANSPORTER"/>
    <property type="match status" value="1"/>
</dbReference>
<protein>
    <submittedName>
        <fullName evidence="9">DMT superfamily metabolite exporter</fullName>
    </submittedName>
</protein>
<gene>
    <name evidence="9" type="ORF">J43TS3_16490</name>
</gene>
<feature type="domain" description="EamA" evidence="8">
    <location>
        <begin position="11"/>
        <end position="153"/>
    </location>
</feature>
<name>A0A919X8Z6_9BACI</name>
<dbReference type="Pfam" id="PF00892">
    <property type="entry name" value="EamA"/>
    <property type="match status" value="2"/>
</dbReference>
<dbReference type="AlphaFoldDB" id="A0A919X8Z6"/>
<dbReference type="RefSeq" id="WP_212920520.1">
    <property type="nucleotide sequence ID" value="NZ_BORP01000002.1"/>
</dbReference>
<dbReference type="InterPro" id="IPR037185">
    <property type="entry name" value="EmrE-like"/>
</dbReference>
<proteinExistence type="inferred from homology"/>
<reference evidence="9" key="1">
    <citation type="submission" date="2021-03" db="EMBL/GenBank/DDBJ databases">
        <title>Antimicrobial resistance genes in bacteria isolated from Japanese honey, and their potential for conferring macrolide and lincosamide resistance in the American foulbrood pathogen Paenibacillus larvae.</title>
        <authorList>
            <person name="Okamoto M."/>
            <person name="Kumagai M."/>
            <person name="Kanamori H."/>
            <person name="Takamatsu D."/>
        </authorList>
    </citation>
    <scope>NUCLEOTIDE SEQUENCE</scope>
    <source>
        <strain evidence="9">J43TS3</strain>
    </source>
</reference>
<evidence type="ECO:0000313" key="9">
    <source>
        <dbReference type="EMBL" id="GIO27038.1"/>
    </source>
</evidence>
<feature type="transmembrane region" description="Helical" evidence="7">
    <location>
        <begin position="136"/>
        <end position="155"/>
    </location>
</feature>
<evidence type="ECO:0000313" key="10">
    <source>
        <dbReference type="Proteomes" id="UP000676917"/>
    </source>
</evidence>
<evidence type="ECO:0000259" key="8">
    <source>
        <dbReference type="Pfam" id="PF00892"/>
    </source>
</evidence>
<feature type="transmembrane region" description="Helical" evidence="7">
    <location>
        <begin position="196"/>
        <end position="216"/>
    </location>
</feature>
<comment type="subcellular location">
    <subcellularLocation>
        <location evidence="1">Cell membrane</location>
        <topology evidence="1">Multi-pass membrane protein</topology>
    </subcellularLocation>
</comment>
<sequence>MKGIFQTKWSVIAIAIFCSLLWGSAFPVLKVSYEELQIAQDDVIAKIVFAGMRFLLAGVIVLVFLFVRNWKQLLVTKKQFIVLILLGVVQTSLQYFFFYNGLANVSGMKGAILNSAGTFFTVILAHFYYRSDRMNWQKTVGLLTGFMGIIVANWGKDFGTTFQWDGEGYMILSGLTAAIATIMAKELASGIHPFAITGWQLSLGGLIMLMVGVPVMSKGAIIFTQFGFGLFIYSALLSSVAFTLWYSLLKYNPAGELSMYKFIVPVSGAVMSAMTIPGEELNFFIIASIVLVAIGIIVVNYHGKNNIGRAS</sequence>
<comment type="caution">
    <text evidence="9">The sequence shown here is derived from an EMBL/GenBank/DDBJ whole genome shotgun (WGS) entry which is preliminary data.</text>
</comment>
<feature type="transmembrane region" description="Helical" evidence="7">
    <location>
        <begin position="222"/>
        <end position="246"/>
    </location>
</feature>
<dbReference type="PANTHER" id="PTHR32322:SF18">
    <property type="entry name" value="S-ADENOSYLMETHIONINE_S-ADENOSYLHOMOCYSTEINE TRANSPORTER"/>
    <property type="match status" value="1"/>
</dbReference>
<dbReference type="SUPFAM" id="SSF103481">
    <property type="entry name" value="Multidrug resistance efflux transporter EmrE"/>
    <property type="match status" value="2"/>
</dbReference>